<accession>A0A0B0P5M7</accession>
<organism evidence="1 2">
    <name type="scientific">Gossypium arboreum</name>
    <name type="common">Tree cotton</name>
    <name type="synonym">Gossypium nanking</name>
    <dbReference type="NCBI Taxonomy" id="29729"/>
    <lineage>
        <taxon>Eukaryota</taxon>
        <taxon>Viridiplantae</taxon>
        <taxon>Streptophyta</taxon>
        <taxon>Embryophyta</taxon>
        <taxon>Tracheophyta</taxon>
        <taxon>Spermatophyta</taxon>
        <taxon>Magnoliopsida</taxon>
        <taxon>eudicotyledons</taxon>
        <taxon>Gunneridae</taxon>
        <taxon>Pentapetalae</taxon>
        <taxon>rosids</taxon>
        <taxon>malvids</taxon>
        <taxon>Malvales</taxon>
        <taxon>Malvaceae</taxon>
        <taxon>Malvoideae</taxon>
        <taxon>Gossypium</taxon>
    </lineage>
</organism>
<keyword evidence="2" id="KW-1185">Reference proteome</keyword>
<sequence length="12" mass="1091">MSLAPSTAAATA</sequence>
<protein>
    <submittedName>
        <fullName evidence="1">Uncharacterized protein</fullName>
    </submittedName>
</protein>
<dbReference type="EMBL" id="KN415411">
    <property type="protein sequence ID" value="KHG20310.1"/>
    <property type="molecule type" value="Genomic_DNA"/>
</dbReference>
<evidence type="ECO:0000313" key="1">
    <source>
        <dbReference type="EMBL" id="KHG20310.1"/>
    </source>
</evidence>
<evidence type="ECO:0000313" key="2">
    <source>
        <dbReference type="Proteomes" id="UP000032142"/>
    </source>
</evidence>
<reference evidence="2" key="1">
    <citation type="submission" date="2014-09" db="EMBL/GenBank/DDBJ databases">
        <authorList>
            <person name="Mudge J."/>
            <person name="Ramaraj T."/>
            <person name="Lindquist I.E."/>
            <person name="Bharti A.K."/>
            <person name="Sundararajan A."/>
            <person name="Cameron C.T."/>
            <person name="Woodward J.E."/>
            <person name="May G.D."/>
            <person name="Brubaker C."/>
            <person name="Broadhvest J."/>
            <person name="Wilkins T.A."/>
        </authorList>
    </citation>
    <scope>NUCLEOTIDE SEQUENCE</scope>
    <source>
        <strain evidence="2">cv. AKA8401</strain>
    </source>
</reference>
<name>A0A0B0P5M7_GOSAR</name>
<dbReference type="Proteomes" id="UP000032142">
    <property type="component" value="Unassembled WGS sequence"/>
</dbReference>
<proteinExistence type="predicted"/>
<gene>
    <name evidence="1" type="ORF">F383_25477</name>
</gene>